<accession>A0ABW4LFK0</accession>
<evidence type="ECO:0000259" key="1">
    <source>
        <dbReference type="Pfam" id="PF08241"/>
    </source>
</evidence>
<dbReference type="GO" id="GO:0102208">
    <property type="term" value="F:2-polyprenyl-6-hydroxyphenol methylase activity"/>
    <property type="evidence" value="ECO:0007669"/>
    <property type="project" value="UniProtKB-EC"/>
</dbReference>
<comment type="caution">
    <text evidence="2">The sequence shown here is derived from an EMBL/GenBank/DDBJ whole genome shotgun (WGS) entry which is preliminary data.</text>
</comment>
<keyword evidence="3" id="KW-1185">Reference proteome</keyword>
<dbReference type="GO" id="GO:0061542">
    <property type="term" value="F:3-demethylubiquinol 3-O-methyltransferase activity"/>
    <property type="evidence" value="ECO:0007669"/>
    <property type="project" value="UniProtKB-EC"/>
</dbReference>
<sequence length="250" mass="25196">MADWSGAEAYACSFAVVCADAVPAALDARGTPRGRLLDVGSGPGTLALAAAARGWSVTAVEPEPAMRRLARAAGLEPVDGALPVLPFEDGAFEAVAANLVVNHLPDPRAGVAGLVRVAAPGGAVAVSIWGTGPASLSALWSEVLARAGVAPLPGSRLPPERDFARTPDGLAALLSDAGLAAVRAEAVPLTTPLPRDDLWSAVEAGIGVIGATWRAEGADGRARLRAAYESVVPGPRIEVRATAVVASGNR</sequence>
<dbReference type="EC" id="2.1.1.222" evidence="2"/>
<name>A0ABW4LFK0_9MICO</name>
<proteinExistence type="predicted"/>
<reference evidence="3" key="1">
    <citation type="journal article" date="2019" name="Int. J. Syst. Evol. Microbiol.">
        <title>The Global Catalogue of Microorganisms (GCM) 10K type strain sequencing project: providing services to taxonomists for standard genome sequencing and annotation.</title>
        <authorList>
            <consortium name="The Broad Institute Genomics Platform"/>
            <consortium name="The Broad Institute Genome Sequencing Center for Infectious Disease"/>
            <person name="Wu L."/>
            <person name="Ma J."/>
        </authorList>
    </citation>
    <scope>NUCLEOTIDE SEQUENCE [LARGE SCALE GENOMIC DNA]</scope>
    <source>
        <strain evidence="3">CGMCC 1.12471</strain>
    </source>
</reference>
<dbReference type="SUPFAM" id="SSF53335">
    <property type="entry name" value="S-adenosyl-L-methionine-dependent methyltransferases"/>
    <property type="match status" value="1"/>
</dbReference>
<protein>
    <submittedName>
        <fullName evidence="2">Class I SAM-dependent methyltransferase</fullName>
        <ecNumber evidence="2">2.1.1.222</ecNumber>
        <ecNumber evidence="2">2.1.1.64</ecNumber>
    </submittedName>
</protein>
<keyword evidence="2" id="KW-0489">Methyltransferase</keyword>
<gene>
    <name evidence="2" type="ORF">ACFSBI_10275</name>
</gene>
<organism evidence="2 3">
    <name type="scientific">Amnibacterium endophyticum</name>
    <dbReference type="NCBI Taxonomy" id="2109337"/>
    <lineage>
        <taxon>Bacteria</taxon>
        <taxon>Bacillati</taxon>
        <taxon>Actinomycetota</taxon>
        <taxon>Actinomycetes</taxon>
        <taxon>Micrococcales</taxon>
        <taxon>Microbacteriaceae</taxon>
        <taxon>Amnibacterium</taxon>
    </lineage>
</organism>
<dbReference type="InterPro" id="IPR029063">
    <property type="entry name" value="SAM-dependent_MTases_sf"/>
</dbReference>
<dbReference type="Proteomes" id="UP001597347">
    <property type="component" value="Unassembled WGS sequence"/>
</dbReference>
<dbReference type="CDD" id="cd02440">
    <property type="entry name" value="AdoMet_MTases"/>
    <property type="match status" value="1"/>
</dbReference>
<dbReference type="RefSeq" id="WP_377934614.1">
    <property type="nucleotide sequence ID" value="NZ_JBHUEA010000014.1"/>
</dbReference>
<dbReference type="Gene3D" id="3.40.50.150">
    <property type="entry name" value="Vaccinia Virus protein VP39"/>
    <property type="match status" value="1"/>
</dbReference>
<dbReference type="EMBL" id="JBHUEA010000014">
    <property type="protein sequence ID" value="MFD1721939.1"/>
    <property type="molecule type" value="Genomic_DNA"/>
</dbReference>
<feature type="domain" description="Methyltransferase type 11" evidence="1">
    <location>
        <begin position="37"/>
        <end position="125"/>
    </location>
</feature>
<evidence type="ECO:0000313" key="3">
    <source>
        <dbReference type="Proteomes" id="UP001597347"/>
    </source>
</evidence>
<dbReference type="EC" id="2.1.1.64" evidence="2"/>
<dbReference type="InterPro" id="IPR013216">
    <property type="entry name" value="Methyltransf_11"/>
</dbReference>
<dbReference type="PANTHER" id="PTHR43861">
    <property type="entry name" value="TRANS-ACONITATE 2-METHYLTRANSFERASE-RELATED"/>
    <property type="match status" value="1"/>
</dbReference>
<dbReference type="GO" id="GO:0032259">
    <property type="term" value="P:methylation"/>
    <property type="evidence" value="ECO:0007669"/>
    <property type="project" value="UniProtKB-KW"/>
</dbReference>
<keyword evidence="2" id="KW-0808">Transferase</keyword>
<dbReference type="Pfam" id="PF08241">
    <property type="entry name" value="Methyltransf_11"/>
    <property type="match status" value="1"/>
</dbReference>
<evidence type="ECO:0000313" key="2">
    <source>
        <dbReference type="EMBL" id="MFD1721939.1"/>
    </source>
</evidence>